<evidence type="ECO:0000256" key="2">
    <source>
        <dbReference type="ARBA" id="ARBA00022801"/>
    </source>
</evidence>
<evidence type="ECO:0000256" key="3">
    <source>
        <dbReference type="ARBA" id="ARBA00036406"/>
    </source>
</evidence>
<organism evidence="6 7">
    <name type="scientific">Fusarium oxysporum f. sp. radicis-cucumerinum</name>
    <dbReference type="NCBI Taxonomy" id="327505"/>
    <lineage>
        <taxon>Eukaryota</taxon>
        <taxon>Fungi</taxon>
        <taxon>Dikarya</taxon>
        <taxon>Ascomycota</taxon>
        <taxon>Pezizomycotina</taxon>
        <taxon>Sordariomycetes</taxon>
        <taxon>Hypocreomycetidae</taxon>
        <taxon>Hypocreales</taxon>
        <taxon>Nectriaceae</taxon>
        <taxon>Fusarium</taxon>
        <taxon>Fusarium oxysporum species complex</taxon>
    </lineage>
</organism>
<dbReference type="InterPro" id="IPR044149">
    <property type="entry name" value="Nitrilases_CHs"/>
</dbReference>
<dbReference type="EMBL" id="MABQ02000003">
    <property type="protein sequence ID" value="PCD42250.1"/>
    <property type="molecule type" value="Genomic_DNA"/>
</dbReference>
<evidence type="ECO:0000313" key="6">
    <source>
        <dbReference type="EMBL" id="PCD42250.1"/>
    </source>
</evidence>
<dbReference type="AlphaFoldDB" id="A0A2H3HJ95"/>
<dbReference type="InterPro" id="IPR003010">
    <property type="entry name" value="C-N_Hydrolase"/>
</dbReference>
<protein>
    <recommendedName>
        <fullName evidence="4">nitrilase</fullName>
        <ecNumber evidence="4">3.5.5.1</ecNumber>
    </recommendedName>
</protein>
<dbReference type="PANTHER" id="PTHR46044:SF14">
    <property type="entry name" value="ARYLACETONITRILASE"/>
    <property type="match status" value="1"/>
</dbReference>
<dbReference type="EC" id="3.5.5.1" evidence="4"/>
<feature type="domain" description="CN hydrolase" evidence="5">
    <location>
        <begin position="63"/>
        <end position="188"/>
    </location>
</feature>
<name>A0A2H3HJ95_FUSOX</name>
<accession>A0A2H3HJ95</accession>
<proteinExistence type="inferred from homology"/>
<dbReference type="Gene3D" id="3.60.110.10">
    <property type="entry name" value="Carbon-nitrogen hydrolase"/>
    <property type="match status" value="1"/>
</dbReference>
<dbReference type="Proteomes" id="UP000219602">
    <property type="component" value="Chromosome 4"/>
</dbReference>
<dbReference type="GO" id="GO:0000257">
    <property type="term" value="F:nitrilase activity"/>
    <property type="evidence" value="ECO:0007669"/>
    <property type="project" value="UniProtKB-EC"/>
</dbReference>
<comment type="caution">
    <text evidence="6">The sequence shown here is derived from an EMBL/GenBank/DDBJ whole genome shotgun (WGS) entry which is preliminary data.</text>
</comment>
<dbReference type="PANTHER" id="PTHR46044">
    <property type="entry name" value="NITRILASE"/>
    <property type="match status" value="1"/>
</dbReference>
<gene>
    <name evidence="6" type="ORF">AU210_004780</name>
</gene>
<sequence length="225" mass="24445">MSVTTNRIKAVVIQAEPVWFDLAGTVTKTCHLIKDAARKERILLPSLSFGYRDILHGSGKRCVLSCGEHFNPLINFNTFSQGEQIHCAAWPCVPVHSGGPEPYSMSDEAVAAISRAYSIQAQCYTLHSTTVISEPSIDMMGTKQAAVFNVPGGGNARTFAPDGLQLTSELPATEEGMVLADLDLDQVTMHKAILDTCGHNGRPELLWLGRDNHAKPAVRTDRDLS</sequence>
<reference evidence="6 7" key="1">
    <citation type="journal article" date="2016" name="Environ. Microbiol.">
        <title>Effector profiles distinguish formae speciales of Fusarium oxysporum.</title>
        <authorList>
            <person name="van Dam P."/>
            <person name="Fokkens L."/>
            <person name="Schmidt S.M."/>
            <person name="Linmans J.H."/>
            <person name="Kistler H.C."/>
            <person name="Ma L.J."/>
            <person name="Rep M."/>
        </authorList>
    </citation>
    <scope>NUCLEOTIDE SEQUENCE [LARGE SCALE GENOMIC DNA]</scope>
    <source>
        <strain evidence="6 7">Forc016</strain>
    </source>
</reference>
<evidence type="ECO:0000256" key="4">
    <source>
        <dbReference type="ARBA" id="ARBA00039045"/>
    </source>
</evidence>
<dbReference type="STRING" id="327505.A0A2H3HJ95"/>
<dbReference type="Pfam" id="PF00795">
    <property type="entry name" value="CN_hydrolase"/>
    <property type="match status" value="1"/>
</dbReference>
<evidence type="ECO:0000313" key="7">
    <source>
        <dbReference type="Proteomes" id="UP000219602"/>
    </source>
</evidence>
<comment type="similarity">
    <text evidence="1">Belongs to the carbon-nitrogen hydrolase superfamily. Nitrilase family.</text>
</comment>
<keyword evidence="2" id="KW-0378">Hydrolase</keyword>
<dbReference type="InterPro" id="IPR036526">
    <property type="entry name" value="C-N_Hydrolase_sf"/>
</dbReference>
<dbReference type="SUPFAM" id="SSF56317">
    <property type="entry name" value="Carbon-nitrogen hydrolase"/>
    <property type="match status" value="1"/>
</dbReference>
<reference evidence="6 7" key="2">
    <citation type="journal article" date="2017" name="Sci. Rep.">
        <title>A mobile pathogenicity chromosome in Fusarium oxysporum for infection of multiple cucurbit species.</title>
        <authorList>
            <person name="van Dam P."/>
            <person name="Fokkens L."/>
            <person name="Ayukawa Y."/>
            <person name="van der Gragt M."/>
            <person name="Ter Horst A."/>
            <person name="Brankovics B."/>
            <person name="Houterman P.M."/>
            <person name="Arie T."/>
            <person name="Rep M."/>
        </authorList>
    </citation>
    <scope>NUCLEOTIDE SEQUENCE [LARGE SCALE GENOMIC DNA]</scope>
    <source>
        <strain evidence="6 7">Forc016</strain>
    </source>
</reference>
<evidence type="ECO:0000256" key="1">
    <source>
        <dbReference type="ARBA" id="ARBA00008129"/>
    </source>
</evidence>
<evidence type="ECO:0000259" key="5">
    <source>
        <dbReference type="Pfam" id="PF00795"/>
    </source>
</evidence>
<comment type="catalytic activity">
    <reaction evidence="3">
        <text>a nitrile + 2 H2O = a carboxylate + NH4(+)</text>
        <dbReference type="Rhea" id="RHEA:21724"/>
        <dbReference type="ChEBI" id="CHEBI:15377"/>
        <dbReference type="ChEBI" id="CHEBI:18379"/>
        <dbReference type="ChEBI" id="CHEBI:28938"/>
        <dbReference type="ChEBI" id="CHEBI:29067"/>
        <dbReference type="EC" id="3.5.5.1"/>
    </reaction>
</comment>